<organism evidence="2">
    <name type="scientific">Pseudo-nitzschia australis</name>
    <dbReference type="NCBI Taxonomy" id="44445"/>
    <lineage>
        <taxon>Eukaryota</taxon>
        <taxon>Sar</taxon>
        <taxon>Stramenopiles</taxon>
        <taxon>Ochrophyta</taxon>
        <taxon>Bacillariophyta</taxon>
        <taxon>Bacillariophyceae</taxon>
        <taxon>Bacillariophycidae</taxon>
        <taxon>Bacillariales</taxon>
        <taxon>Bacillariaceae</taxon>
        <taxon>Pseudo-nitzschia</taxon>
    </lineage>
</organism>
<protein>
    <submittedName>
        <fullName evidence="2">Uncharacterized protein</fullName>
    </submittedName>
</protein>
<reference evidence="2" key="1">
    <citation type="submission" date="2021-01" db="EMBL/GenBank/DDBJ databases">
        <authorList>
            <person name="Corre E."/>
            <person name="Pelletier E."/>
            <person name="Niang G."/>
            <person name="Scheremetjew M."/>
            <person name="Finn R."/>
            <person name="Kale V."/>
            <person name="Holt S."/>
            <person name="Cochrane G."/>
            <person name="Meng A."/>
            <person name="Brown T."/>
            <person name="Cohen L."/>
        </authorList>
    </citation>
    <scope>NUCLEOTIDE SEQUENCE</scope>
    <source>
        <strain evidence="2">10249 10 AB</strain>
    </source>
</reference>
<keyword evidence="1" id="KW-1133">Transmembrane helix</keyword>
<sequence length="338" mass="38969">MNRHPGERSMRHDHDHEQLQLQLQPQLQHENHNRSVALNAKKSRPIFFLALLLLGVLMSVSNIRHAVQTLPGTHDDYVRTRLDEGFRDKRPSLNVAKNTSAIAYAANLDNFTLDNATPALSTPLSSSKLLLLETPDNDNTVISLVSMGRLVNTYLVERCIRSIRRRGLFSGNILVFTDEIGYERYQKSVLPWDNRTKIISGRDEDMNPRDPINEKLKKYAQATMVFKRFKTHHSKYIAADRDLSDSIRYVMYVDVDNIIGAPLSDFFLTYSNGVASEYQRAFDEHQKWKHNITTTLGKVRSGMTPEDDNNHDGFGFISMFRDKHLRGKMHRFVRSLIR</sequence>
<dbReference type="AlphaFoldDB" id="A0A7S4AFQ1"/>
<accession>A0A7S4AFQ1</accession>
<keyword evidence="1" id="KW-0472">Membrane</keyword>
<proteinExistence type="predicted"/>
<evidence type="ECO:0000313" key="2">
    <source>
        <dbReference type="EMBL" id="CAE0714137.1"/>
    </source>
</evidence>
<keyword evidence="1" id="KW-0812">Transmembrane</keyword>
<name>A0A7S4AFQ1_9STRA</name>
<feature type="transmembrane region" description="Helical" evidence="1">
    <location>
        <begin position="46"/>
        <end position="63"/>
    </location>
</feature>
<gene>
    <name evidence="2" type="ORF">PAUS00366_LOCUS6889</name>
</gene>
<evidence type="ECO:0000256" key="1">
    <source>
        <dbReference type="SAM" id="Phobius"/>
    </source>
</evidence>
<dbReference type="EMBL" id="HBIX01008942">
    <property type="protein sequence ID" value="CAE0714137.1"/>
    <property type="molecule type" value="Transcribed_RNA"/>
</dbReference>